<dbReference type="InterPro" id="IPR050211">
    <property type="entry name" value="FOX_domain-containing"/>
</dbReference>
<dbReference type="Pfam" id="PF00250">
    <property type="entry name" value="Forkhead"/>
    <property type="match status" value="1"/>
</dbReference>
<gene>
    <name evidence="5" type="ORF">ECPE_LOCUS13378</name>
</gene>
<reference evidence="5 6" key="2">
    <citation type="submission" date="2018-11" db="EMBL/GenBank/DDBJ databases">
        <authorList>
            <consortium name="Pathogen Informatics"/>
        </authorList>
    </citation>
    <scope>NUCLEOTIDE SEQUENCE [LARGE SCALE GENOMIC DNA]</scope>
    <source>
        <strain evidence="5 6">Egypt</strain>
    </source>
</reference>
<dbReference type="EMBL" id="UZAN01054953">
    <property type="protein sequence ID" value="VDP90650.1"/>
    <property type="molecule type" value="Genomic_DNA"/>
</dbReference>
<dbReference type="GO" id="GO:0009653">
    <property type="term" value="P:anatomical structure morphogenesis"/>
    <property type="evidence" value="ECO:0007669"/>
    <property type="project" value="TreeGrafter"/>
</dbReference>
<dbReference type="InterPro" id="IPR036388">
    <property type="entry name" value="WH-like_DNA-bd_sf"/>
</dbReference>
<dbReference type="Proteomes" id="UP000272942">
    <property type="component" value="Unassembled WGS sequence"/>
</dbReference>
<name>A0A183B2E3_9TREM</name>
<proteinExistence type="predicted"/>
<dbReference type="GO" id="GO:0030154">
    <property type="term" value="P:cell differentiation"/>
    <property type="evidence" value="ECO:0007669"/>
    <property type="project" value="TreeGrafter"/>
</dbReference>
<dbReference type="PANTHER" id="PTHR11829">
    <property type="entry name" value="FORKHEAD BOX PROTEIN"/>
    <property type="match status" value="1"/>
</dbReference>
<evidence type="ECO:0000256" key="2">
    <source>
        <dbReference type="PROSITE-ProRule" id="PRU00089"/>
    </source>
</evidence>
<keyword evidence="2" id="KW-0539">Nucleus</keyword>
<dbReference type="InterPro" id="IPR018122">
    <property type="entry name" value="TF_fork_head_CS_1"/>
</dbReference>
<keyword evidence="1 2" id="KW-0238">DNA-binding</keyword>
<dbReference type="PROSITE" id="PS00657">
    <property type="entry name" value="FORK_HEAD_1"/>
    <property type="match status" value="1"/>
</dbReference>
<keyword evidence="6" id="KW-1185">Reference proteome</keyword>
<evidence type="ECO:0000313" key="6">
    <source>
        <dbReference type="Proteomes" id="UP000272942"/>
    </source>
</evidence>
<feature type="region of interest" description="Disordered" evidence="3">
    <location>
        <begin position="282"/>
        <end position="301"/>
    </location>
</feature>
<dbReference type="SUPFAM" id="SSF46785">
    <property type="entry name" value="Winged helix' DNA-binding domain"/>
    <property type="match status" value="1"/>
</dbReference>
<reference evidence="7" key="1">
    <citation type="submission" date="2016-06" db="UniProtKB">
        <authorList>
            <consortium name="WormBaseParasite"/>
        </authorList>
    </citation>
    <scope>IDENTIFICATION</scope>
</reference>
<dbReference type="GO" id="GO:0000978">
    <property type="term" value="F:RNA polymerase II cis-regulatory region sequence-specific DNA binding"/>
    <property type="evidence" value="ECO:0007669"/>
    <property type="project" value="TreeGrafter"/>
</dbReference>
<feature type="region of interest" description="Disordered" evidence="3">
    <location>
        <begin position="71"/>
        <end position="128"/>
    </location>
</feature>
<dbReference type="WBParaSite" id="ECPE_0001341701-mRNA-1">
    <property type="protein sequence ID" value="ECPE_0001341701-mRNA-1"/>
    <property type="gene ID" value="ECPE_0001341701"/>
</dbReference>
<dbReference type="InterPro" id="IPR001766">
    <property type="entry name" value="Fork_head_dom"/>
</dbReference>
<dbReference type="PRINTS" id="PR00053">
    <property type="entry name" value="FORKHEAD"/>
</dbReference>
<sequence length="356" mass="38226">MFPHVRSLDSDTCFGPKSLMNLHEHARFRPNPHSTVFGPEALDRVRWSAQYPFDSAPNQQSSASNLVNREIFPSDDRPVPTRLSDPGSITHMEPGGTSVRGLKNSYHVDDHHHQQQQQQQHQRGPLVSSEMPNLSANELADHTYRLYTTHMHNLAPFPGYKYPTPMSSLFGADDAFQSGCIDVISDPPGSGTPGLQNCAHLSHPPGHGGGYHSHDVSSMIVPFASRLPLGLSSPTACDLMAAAAYSASISIRPGSDTNMFLAQMMQTSDPGFALSTSGSVSASSSASASASGPPGDTTTMMMMMNSSTTRGPVGTGSCDSLVKPPYSYIALITMAISAQPDKRATLSGIYRFIMEK</sequence>
<comment type="subcellular location">
    <subcellularLocation>
        <location evidence="2">Nucleus</location>
    </subcellularLocation>
</comment>
<dbReference type="PROSITE" id="PS50039">
    <property type="entry name" value="FORK_HEAD_3"/>
    <property type="match status" value="1"/>
</dbReference>
<evidence type="ECO:0000259" key="4">
    <source>
        <dbReference type="PROSITE" id="PS50039"/>
    </source>
</evidence>
<dbReference type="Gene3D" id="1.10.10.10">
    <property type="entry name" value="Winged helix-like DNA-binding domain superfamily/Winged helix DNA-binding domain"/>
    <property type="match status" value="1"/>
</dbReference>
<dbReference type="AlphaFoldDB" id="A0A183B2E3"/>
<evidence type="ECO:0000256" key="3">
    <source>
        <dbReference type="SAM" id="MobiDB-lite"/>
    </source>
</evidence>
<dbReference type="InterPro" id="IPR036390">
    <property type="entry name" value="WH_DNA-bd_sf"/>
</dbReference>
<dbReference type="GO" id="GO:0000981">
    <property type="term" value="F:DNA-binding transcription factor activity, RNA polymerase II-specific"/>
    <property type="evidence" value="ECO:0007669"/>
    <property type="project" value="TreeGrafter"/>
</dbReference>
<dbReference type="GO" id="GO:0005634">
    <property type="term" value="C:nucleus"/>
    <property type="evidence" value="ECO:0007669"/>
    <property type="project" value="UniProtKB-SubCell"/>
</dbReference>
<protein>
    <submittedName>
        <fullName evidence="7">Fork-head domain-containing protein</fullName>
    </submittedName>
</protein>
<feature type="domain" description="Fork-head" evidence="4">
    <location>
        <begin position="323"/>
        <end position="356"/>
    </location>
</feature>
<evidence type="ECO:0000313" key="5">
    <source>
        <dbReference type="EMBL" id="VDP90650.1"/>
    </source>
</evidence>
<evidence type="ECO:0000313" key="7">
    <source>
        <dbReference type="WBParaSite" id="ECPE_0001341701-mRNA-1"/>
    </source>
</evidence>
<organism evidence="7">
    <name type="scientific">Echinostoma caproni</name>
    <dbReference type="NCBI Taxonomy" id="27848"/>
    <lineage>
        <taxon>Eukaryota</taxon>
        <taxon>Metazoa</taxon>
        <taxon>Spiralia</taxon>
        <taxon>Lophotrochozoa</taxon>
        <taxon>Platyhelminthes</taxon>
        <taxon>Trematoda</taxon>
        <taxon>Digenea</taxon>
        <taxon>Plagiorchiida</taxon>
        <taxon>Echinostomata</taxon>
        <taxon>Echinostomatoidea</taxon>
        <taxon>Echinostomatidae</taxon>
        <taxon>Echinostoma</taxon>
    </lineage>
</organism>
<evidence type="ECO:0000256" key="1">
    <source>
        <dbReference type="ARBA" id="ARBA00023125"/>
    </source>
</evidence>
<feature type="DNA-binding region" description="Fork-head" evidence="2">
    <location>
        <begin position="323"/>
        <end position="356"/>
    </location>
</feature>
<dbReference type="PANTHER" id="PTHR11829:SF343">
    <property type="entry name" value="FORK-HEAD DOMAIN-CONTAINING PROTEIN"/>
    <property type="match status" value="1"/>
</dbReference>
<accession>A0A183B2E3</accession>